<dbReference type="InterPro" id="IPR000210">
    <property type="entry name" value="BTB/POZ_dom"/>
</dbReference>
<dbReference type="PROSITE" id="PS50097">
    <property type="entry name" value="BTB"/>
    <property type="match status" value="1"/>
</dbReference>
<comment type="caution">
    <text evidence="2">The sequence shown here is derived from an EMBL/GenBank/DDBJ whole genome shotgun (WGS) entry which is preliminary data.</text>
</comment>
<dbReference type="Pfam" id="PF00651">
    <property type="entry name" value="BTB"/>
    <property type="match status" value="1"/>
</dbReference>
<feature type="domain" description="BTB" evidence="1">
    <location>
        <begin position="14"/>
        <end position="88"/>
    </location>
</feature>
<sequence>MAMNFHEAFNSPTADVILRSSDDIHFRAHRLILSEASVVFAGMFSLPVLPPMAPPSSSPNEEAKLPIVDLSEDGETLSGLLHVLYPGKPLQAPELGVLRKMLAAAEKYMILGAKTLLGGLLLGQGLLETEPMRVYAVACRFRLCDAAILAAKATLKHPPLGLACPELEDLPAVAYLDLLRYREQRLNNTHRLDAHKLWKDNFKNRSPPHCGNCATKWWNNAYLPYVKDTLRRCTSSTALMSLECVQHVSGIVSAACITCQQEMGTIFDLHTTVVVAVDKDIANAKFEPSW</sequence>
<protein>
    <recommendedName>
        <fullName evidence="1">BTB domain-containing protein</fullName>
    </recommendedName>
</protein>
<dbReference type="SUPFAM" id="SSF54695">
    <property type="entry name" value="POZ domain"/>
    <property type="match status" value="1"/>
</dbReference>
<keyword evidence="3" id="KW-1185">Reference proteome</keyword>
<proteinExistence type="predicted"/>
<dbReference type="Proteomes" id="UP000703269">
    <property type="component" value="Unassembled WGS sequence"/>
</dbReference>
<dbReference type="CDD" id="cd18186">
    <property type="entry name" value="BTB_POZ_ZBTB_KLHL-like"/>
    <property type="match status" value="1"/>
</dbReference>
<evidence type="ECO:0000313" key="3">
    <source>
        <dbReference type="Proteomes" id="UP000703269"/>
    </source>
</evidence>
<evidence type="ECO:0000259" key="1">
    <source>
        <dbReference type="PROSITE" id="PS50097"/>
    </source>
</evidence>
<dbReference type="Gene3D" id="3.30.710.10">
    <property type="entry name" value="Potassium Channel Kv1.1, Chain A"/>
    <property type="match status" value="1"/>
</dbReference>
<dbReference type="EMBL" id="BPQB01000090">
    <property type="protein sequence ID" value="GJE98567.1"/>
    <property type="molecule type" value="Genomic_DNA"/>
</dbReference>
<dbReference type="SMART" id="SM00225">
    <property type="entry name" value="BTB"/>
    <property type="match status" value="1"/>
</dbReference>
<dbReference type="InterPro" id="IPR011333">
    <property type="entry name" value="SKP1/BTB/POZ_sf"/>
</dbReference>
<dbReference type="OrthoDB" id="3164835at2759"/>
<evidence type="ECO:0000313" key="2">
    <source>
        <dbReference type="EMBL" id="GJE98567.1"/>
    </source>
</evidence>
<organism evidence="2 3">
    <name type="scientific">Phanerochaete sordida</name>
    <dbReference type="NCBI Taxonomy" id="48140"/>
    <lineage>
        <taxon>Eukaryota</taxon>
        <taxon>Fungi</taxon>
        <taxon>Dikarya</taxon>
        <taxon>Basidiomycota</taxon>
        <taxon>Agaricomycotina</taxon>
        <taxon>Agaricomycetes</taxon>
        <taxon>Polyporales</taxon>
        <taxon>Phanerochaetaceae</taxon>
        <taxon>Phanerochaete</taxon>
    </lineage>
</organism>
<accession>A0A9P3GN80</accession>
<dbReference type="AlphaFoldDB" id="A0A9P3GN80"/>
<name>A0A9P3GN80_9APHY</name>
<reference evidence="2 3" key="1">
    <citation type="submission" date="2021-08" db="EMBL/GenBank/DDBJ databases">
        <title>Draft Genome Sequence of Phanerochaete sordida strain YK-624.</title>
        <authorList>
            <person name="Mori T."/>
            <person name="Dohra H."/>
            <person name="Suzuki T."/>
            <person name="Kawagishi H."/>
            <person name="Hirai H."/>
        </authorList>
    </citation>
    <scope>NUCLEOTIDE SEQUENCE [LARGE SCALE GENOMIC DNA]</scope>
    <source>
        <strain evidence="2 3">YK-624</strain>
    </source>
</reference>
<gene>
    <name evidence="2" type="ORF">PsYK624_148000</name>
</gene>